<organism evidence="1 2">
    <name type="scientific">Auriscalpium vulgare</name>
    <dbReference type="NCBI Taxonomy" id="40419"/>
    <lineage>
        <taxon>Eukaryota</taxon>
        <taxon>Fungi</taxon>
        <taxon>Dikarya</taxon>
        <taxon>Basidiomycota</taxon>
        <taxon>Agaricomycotina</taxon>
        <taxon>Agaricomycetes</taxon>
        <taxon>Russulales</taxon>
        <taxon>Auriscalpiaceae</taxon>
        <taxon>Auriscalpium</taxon>
    </lineage>
</organism>
<proteinExistence type="predicted"/>
<reference evidence="1" key="2">
    <citation type="journal article" date="2022" name="New Phytol.">
        <title>Evolutionary transition to the ectomycorrhizal habit in the genomes of a hyperdiverse lineage of mushroom-forming fungi.</title>
        <authorList>
            <person name="Looney B."/>
            <person name="Miyauchi S."/>
            <person name="Morin E."/>
            <person name="Drula E."/>
            <person name="Courty P.E."/>
            <person name="Kohler A."/>
            <person name="Kuo A."/>
            <person name="LaButti K."/>
            <person name="Pangilinan J."/>
            <person name="Lipzen A."/>
            <person name="Riley R."/>
            <person name="Andreopoulos W."/>
            <person name="He G."/>
            <person name="Johnson J."/>
            <person name="Nolan M."/>
            <person name="Tritt A."/>
            <person name="Barry K.W."/>
            <person name="Grigoriev I.V."/>
            <person name="Nagy L.G."/>
            <person name="Hibbett D."/>
            <person name="Henrissat B."/>
            <person name="Matheny P.B."/>
            <person name="Labbe J."/>
            <person name="Martin F.M."/>
        </authorList>
    </citation>
    <scope>NUCLEOTIDE SEQUENCE</scope>
    <source>
        <strain evidence="1">FP105234-sp</strain>
    </source>
</reference>
<dbReference type="Proteomes" id="UP000814033">
    <property type="component" value="Unassembled WGS sequence"/>
</dbReference>
<evidence type="ECO:0000313" key="1">
    <source>
        <dbReference type="EMBL" id="KAI0044982.1"/>
    </source>
</evidence>
<comment type="caution">
    <text evidence="1">The sequence shown here is derived from an EMBL/GenBank/DDBJ whole genome shotgun (WGS) entry which is preliminary data.</text>
</comment>
<reference evidence="1" key="1">
    <citation type="submission" date="2021-02" db="EMBL/GenBank/DDBJ databases">
        <authorList>
            <consortium name="DOE Joint Genome Institute"/>
            <person name="Ahrendt S."/>
            <person name="Looney B.P."/>
            <person name="Miyauchi S."/>
            <person name="Morin E."/>
            <person name="Drula E."/>
            <person name="Courty P.E."/>
            <person name="Chicoki N."/>
            <person name="Fauchery L."/>
            <person name="Kohler A."/>
            <person name="Kuo A."/>
            <person name="Labutti K."/>
            <person name="Pangilinan J."/>
            <person name="Lipzen A."/>
            <person name="Riley R."/>
            <person name="Andreopoulos W."/>
            <person name="He G."/>
            <person name="Johnson J."/>
            <person name="Barry K.W."/>
            <person name="Grigoriev I.V."/>
            <person name="Nagy L."/>
            <person name="Hibbett D."/>
            <person name="Henrissat B."/>
            <person name="Matheny P.B."/>
            <person name="Labbe J."/>
            <person name="Martin F."/>
        </authorList>
    </citation>
    <scope>NUCLEOTIDE SEQUENCE</scope>
    <source>
        <strain evidence="1">FP105234-sp</strain>
    </source>
</reference>
<evidence type="ECO:0000313" key="2">
    <source>
        <dbReference type="Proteomes" id="UP000814033"/>
    </source>
</evidence>
<protein>
    <submittedName>
        <fullName evidence="1">Uncharacterized protein</fullName>
    </submittedName>
</protein>
<accession>A0ACB8RM69</accession>
<keyword evidence="2" id="KW-1185">Reference proteome</keyword>
<sequence length="277" mass="30295">MPPPPLSFHYRDGLDSSRPSPTSSLYSLVDLVHPRKPRLRATLLCLFTLVGITTYIFLVAQPSLTAAPISLRKSAAPVEEPANSWRLLAANYAAKYRNVAAAVVASHPEVELTPAQELGAVTSFMVALPQNVIPLTVDPSRPIDPQLVLDFDTRSSRAEAEVEDLVADVWARNPVVLFSKLRSPISREAKSILQDMKLRPEPTIFEVDQRPDAEVLVPLLHRLTNTTILPILLIGGTSVGTIEDIRDLDARGDLRKAVTAAGAEVGGANNRKKNRHR</sequence>
<dbReference type="EMBL" id="MU275965">
    <property type="protein sequence ID" value="KAI0044982.1"/>
    <property type="molecule type" value="Genomic_DNA"/>
</dbReference>
<gene>
    <name evidence="1" type="ORF">FA95DRAFT_1583555</name>
</gene>
<name>A0ACB8RM69_9AGAM</name>